<dbReference type="RefSeq" id="WP_012661890.1">
    <property type="nucleotide sequence ID" value="NZ_CP007772.1"/>
</dbReference>
<dbReference type="KEGG" id="csm:CSUB8521_1363"/>
<dbReference type="Proteomes" id="UP000031135">
    <property type="component" value="Chromosome"/>
</dbReference>
<evidence type="ECO:0000313" key="2">
    <source>
        <dbReference type="EMBL" id="AJC91192.1"/>
    </source>
</evidence>
<dbReference type="OrthoDB" id="5362376at2"/>
<dbReference type="EMBL" id="CP007772">
    <property type="protein sequence ID" value="AJC91192.1"/>
    <property type="molecule type" value="Genomic_DNA"/>
</dbReference>
<dbReference type="GeneID" id="93005231"/>
<keyword evidence="1" id="KW-0175">Coiled coil</keyword>
<proteinExistence type="predicted"/>
<sequence length="77" mass="8963">MYDERIINTMTDKVNELLAKYNEVCEINENLRNELVSVKAQNEAKNNQIARLEEELKNKNIESEDVIKKIEAVLGKQ</sequence>
<accession>A0A0A8HB41</accession>
<organism evidence="2 3">
    <name type="scientific">Campylobacter subantarcticus LMG 24374</name>
    <dbReference type="NCBI Taxonomy" id="1388751"/>
    <lineage>
        <taxon>Bacteria</taxon>
        <taxon>Pseudomonadati</taxon>
        <taxon>Campylobacterota</taxon>
        <taxon>Epsilonproteobacteria</taxon>
        <taxon>Campylobacterales</taxon>
        <taxon>Campylobacteraceae</taxon>
        <taxon>Campylobacter</taxon>
    </lineage>
</organism>
<evidence type="ECO:0000313" key="3">
    <source>
        <dbReference type="Proteomes" id="UP000031135"/>
    </source>
</evidence>
<name>A0A0A8HB41_9BACT</name>
<reference evidence="2 3" key="1">
    <citation type="journal article" date="2014" name="Genome Biol. Evol.">
        <title>Comparative Genomics of the Campylobacter lari Group.</title>
        <authorList>
            <person name="Miller W.G."/>
            <person name="Yee E."/>
            <person name="Chapman M.H."/>
            <person name="Smith T.P."/>
            <person name="Bono J.L."/>
            <person name="Huynh S."/>
            <person name="Parker C.T."/>
            <person name="Vandamme P."/>
            <person name="Luong K."/>
            <person name="Korlach J."/>
        </authorList>
    </citation>
    <scope>NUCLEOTIDE SEQUENCE [LARGE SCALE GENOMIC DNA]</scope>
    <source>
        <strain evidence="2 3">LMG 24374</strain>
    </source>
</reference>
<evidence type="ECO:0008006" key="4">
    <source>
        <dbReference type="Google" id="ProtNLM"/>
    </source>
</evidence>
<evidence type="ECO:0000256" key="1">
    <source>
        <dbReference type="SAM" id="Coils"/>
    </source>
</evidence>
<feature type="coiled-coil region" evidence="1">
    <location>
        <begin position="14"/>
        <end position="69"/>
    </location>
</feature>
<gene>
    <name evidence="2" type="ORF">CSUB8521_1363</name>
</gene>
<dbReference type="HOGENOM" id="CLU_180687_0_0_7"/>
<dbReference type="AlphaFoldDB" id="A0A0A8HB41"/>
<protein>
    <recommendedName>
        <fullName evidence="4">Cell division protein ZapB</fullName>
    </recommendedName>
</protein>